<name>A0ABP9VLM3_9BACT</name>
<feature type="domain" description="DUF1583" evidence="4">
    <location>
        <begin position="3941"/>
        <end position="4094"/>
    </location>
</feature>
<feature type="region of interest" description="Disordered" evidence="2">
    <location>
        <begin position="2397"/>
        <end position="2424"/>
    </location>
</feature>
<organism evidence="6 7">
    <name type="scientific">Novipirellula caenicola</name>
    <dbReference type="NCBI Taxonomy" id="1536901"/>
    <lineage>
        <taxon>Bacteria</taxon>
        <taxon>Pseudomonadati</taxon>
        <taxon>Planctomycetota</taxon>
        <taxon>Planctomycetia</taxon>
        <taxon>Pirellulales</taxon>
        <taxon>Pirellulaceae</taxon>
        <taxon>Novipirellula</taxon>
    </lineage>
</organism>
<dbReference type="Pfam" id="PF20407">
    <property type="entry name" value="DUF1583_N"/>
    <property type="match status" value="2"/>
</dbReference>
<keyword evidence="6" id="KW-0378">Hydrolase</keyword>
<dbReference type="InterPro" id="IPR046518">
    <property type="entry name" value="DUF1583_N"/>
</dbReference>
<feature type="region of interest" description="Disordered" evidence="2">
    <location>
        <begin position="1127"/>
        <end position="1149"/>
    </location>
</feature>
<keyword evidence="1" id="KW-0802">TPR repeat</keyword>
<reference evidence="6 7" key="1">
    <citation type="submission" date="2024-02" db="EMBL/GenBank/DDBJ databases">
        <title>Rhodopirellula caenicola NBRC 110016.</title>
        <authorList>
            <person name="Ichikawa N."/>
            <person name="Katano-Makiyama Y."/>
            <person name="Hidaka K."/>
        </authorList>
    </citation>
    <scope>NUCLEOTIDE SEQUENCE [LARGE SCALE GENOMIC DNA]</scope>
    <source>
        <strain evidence="6 7">NBRC 110016</strain>
    </source>
</reference>
<feature type="compositionally biased region" description="Polar residues" evidence="2">
    <location>
        <begin position="2404"/>
        <end position="2420"/>
    </location>
</feature>
<feature type="region of interest" description="Disordered" evidence="2">
    <location>
        <begin position="975"/>
        <end position="994"/>
    </location>
</feature>
<keyword evidence="6" id="KW-0645">Protease</keyword>
<evidence type="ECO:0000256" key="2">
    <source>
        <dbReference type="SAM" id="MobiDB-lite"/>
    </source>
</evidence>
<dbReference type="InterPro" id="IPR011475">
    <property type="entry name" value="DUF1583"/>
</dbReference>
<feature type="domain" description="DUF1581" evidence="3">
    <location>
        <begin position="3644"/>
        <end position="3720"/>
    </location>
</feature>
<feature type="repeat" description="TPR" evidence="1">
    <location>
        <begin position="82"/>
        <end position="115"/>
    </location>
</feature>
<evidence type="ECO:0000259" key="3">
    <source>
        <dbReference type="Pfam" id="PF07619"/>
    </source>
</evidence>
<protein>
    <submittedName>
        <fullName evidence="6">Beta-barrel assembly-enhancing protease</fullName>
    </submittedName>
</protein>
<evidence type="ECO:0000259" key="4">
    <source>
        <dbReference type="Pfam" id="PF07622"/>
    </source>
</evidence>
<dbReference type="PROSITE" id="PS50005">
    <property type="entry name" value="TPR"/>
    <property type="match status" value="6"/>
</dbReference>
<gene>
    <name evidence="6" type="primary">bepA_1</name>
    <name evidence="6" type="ORF">Rcae01_01121</name>
</gene>
<feature type="domain" description="DUF1581" evidence="3">
    <location>
        <begin position="3007"/>
        <end position="3086"/>
    </location>
</feature>
<feature type="compositionally biased region" description="Polar residues" evidence="2">
    <location>
        <begin position="982"/>
        <end position="994"/>
    </location>
</feature>
<dbReference type="SUPFAM" id="SSF48452">
    <property type="entry name" value="TPR-like"/>
    <property type="match status" value="6"/>
</dbReference>
<evidence type="ECO:0000259" key="5">
    <source>
        <dbReference type="Pfam" id="PF20407"/>
    </source>
</evidence>
<proteinExistence type="predicted"/>
<dbReference type="SMART" id="SM00028">
    <property type="entry name" value="TPR"/>
    <property type="match status" value="16"/>
</dbReference>
<sequence length="4127" mass="461153">MFCESRLNAAPQIQSDTPYDNELSEEEARQIKTAERFFSILEKNPRRGTALDRVYGHHVEFGSLDEFLDSLRERSQQSADDGAAWMLLGLFEAQRGNDAAAAQAFVQAERLRPTDAMASYYLGQSQLRIGQSEEAIASFERGIERNPPRADVLEIYQQLGRVHQRAQRTDEALNVWQRLEALFPDDPRVLEQIAVTLAEEGQPELALPRYEKLATLVRDDYRRVMFQVAAAELRIKAGQRDVGIASFESVLGNLNPESWLYRDVRRRIDDVFLRSGDQDGLVKYYQAWLEGHPEDVEGMSRLARFLASSARVPEASQWMEKALKLAPSRTDLRKTFIDQLVNDQRYPEAIQQYEQLVSVVPGNADFLRDWGKLVLRNKEQPEEQRRKEAARIWNQILQTRPDDALTVSQVADLYRQNNMFDQAEQLYRKAVELAPADPQYREYLGEFLHVQKRPDEAIVVWSGIAAGDRRNAINMTRLAEVYNSFGFPEKAVIEIAEAVTQAAKDFSLQLRAADYHSRAGKFDEALAYVENAEQLVSSDDERDAVIQQRIDILQTSQRLDDEAERLAEQIRADENATSAQWYLLARYLESNRRWSDASAAIDNAIRLDPKSIAAFTVAARIAEASGDYGRAAETSRKLAKIDRRSRGDHLMNVSRLETQLGRADEALKAAEELILSAPGNTDNYEFYAQTCFRLGKPEDGLEALRKAVRINPNEPHLITALASALADQLRTDEAIEVYWRAFEKTDEVEDKVGLTMKLAPLYERLNQFDKLIERFERDRRSEDKRRELTICLAQAWHTTGDFGAARQELESLLSEDTRDTNLLNQLAKLCQDGADLDAAIGYQRQLVAIAPGHETEFPLAGMLMSSGQTDEAREIFVKLTQREEDPVRQMKSLDSLLTQGNYESVINVIEPLLAQKRDDWELLYREAVAWASLEKFDEAKLRLERLLSLTLPYDSLGRSAEAKLKQARAKAKSDNLRGVATVSPQRQSPLAMRSMSNQVQRSCGLIADNYYYAQRSTPPVWSPDAYGVARMAAYGWLLKFEDDANFAATVNSDDHTTNQHSGSTASLAATVHERAQADDASREAIYDSLYVAQLKNDYPTIFKIARRLAKDGGAEEQRFFLSSLNTRQVDPAQSGRSSSQAATANKKPLSEDDLELARTCYEALTREDNQVDLAAIYGGNVAYGANGQVYVMIGGGYTMLPGVFRGEGGFLTQLADELRLAGKTDEANQLLIEHLQKAGSATQLAEAMSLLLKEDRLNELEQYLGRWKEAALKQIAEAPVKPPTRGSSRQAKNQVSASVLPSALNSLQQWMGRLGPEEENAQVLAVIETALDVAVAEAKHRRLVEAAQTRKSTSKTSSLQPVRMTIYFGKEATQSTISFPPASTYIDQSAITLLKQAHEVLQRNDVASDLVDALRKRLSTSSKSAMGESQENTNGNDQADRDDETLYNQLYLASVLWWMEEQDEAVELMASVVNQLPDDLDIRFNMAQMYESRGDFEDAMTLIESITPRDQQVLQRRELMALHLAERLGDIDRARSAAERLFGLRLSSQIQLTLVDRMRRLGLNELADAVLARVERTSSNQTSSLASLMMLYQGQGKMDQANQLAHMLLRRTTSPLSVNSRSSRNPLRYRTSDSSQRTQALQLLQRSGELKSLIERLQVQYERSPDSVRLLEQLIEFYGVAGQKAEAVTLLQQGIEHNPDSATLRLQLAKHYEQTGKMSEACDQYLELLKLQPDWVTSELYQVERVFTQAKRKLDLVKAITKINFKSISQPYYLANIASNLLQDDENADVAIALLERAFDAFPQYRQNLVRNVRNEAIWKNERFYRFAKRLVLPSELDVMSNPWVGLSEINSYSSNGEVNVFFHKMIAGLKSSDRLADLEKSIDELAKQQPQWMSGRAMLALIELSTDRKKAARARLQALISDEAAMESITTEACWIIGQELNRFEETQPTAMMLFEKAVASPSQNSMNQIQYSPVVKLVDSYAKAGRRDEARELLIQQMKGSGLQNYDPGYAAYQRLENEKWVAGKMLEMKFPVDAIRIYRKLLDHPEALASAKQYSGRTAEYHVEMLEKGMSKAVASMDGSNANELVSQLLVDPESSDSSHSAIDLMLSIPDAKDLANQRMKSSLVELLTTLSKESQVSSVITDRLDQLAEQYPLDLSIAVASAAWKLSSEDDEAVQAVRQLTQMASKNPLEQIAEGRRPNSRQRREAAMMIPVWIVARDCIKHDELQDLGHQLAEVALKAARRQIGIKEQSAILYEWGRVLVEQGNKAQAEARWAELLEIATQRPTRSKDPKASFRRQNGVMSMLASISIFHRIGFIAMQLPPGLPTQSLAGDANPAARSSRPKPQNSAKLISPLTLSQFRTAVTIAKSAAENDMPELSRRAVSESLKGGFPVADPVAESPDNSRGSFIVHSSSSEPNDADPIETEVITSLKEIVSVWNGNDYPVEDTYDVLKALVMPANRPSEILMYVTVTDLMDVKIDSLAFQLVMAAKGSDRLPELLEAVNQRTRETASTIPSIAMKTLIAAAQNDRVDDSIQLLNDLTAKVSTGAASADKHVALLAALKAFENEKLKAAAFPIIHQTLQQSIQQATANSSGQFDGEGKLPRLVNTYLASTGDEQSVKDYFESLLMGRQAYYSRFSGDHGLYQQMRDLGTITSQAAELGMPQLTLDLLGRLVDFELPNYSRPRLPTPLAIVSQHLKSGSADQRYSAWHEWTMPTAGREAIRFTAELIHHAEVPKVFLEQTERKTPANSSVLLSNFTELVNAARDAGTLDQLRSEVDVLAEKKSEHAEFLQTLTMIAQNDVELGNKNVEKLLSSMKERLKSGTSRVRPNAAAEYLVYQACLASESFAPLFENRLPAFRKQLLDASQTAYARLANVDWSNRVTAATKQSDLPLDRPFEHWLVTSSEDAGTNEKAWWAGYEGQITNLSGRSHDLLYFNYPLAGDFTVSMDCIGDPSAEGGVGYGGIVVSSNRSNTAIRSVSGHDSITHSGGRKRASAGVNRVTVQVKDGQAKYFMNKYLVYEEAVGTTSPWLTLASEGTRVVSFHNIRIEGSPVIPRQVDLFSADRMDGWDCTKFSESQPRKRLMAENPTPENSALAYYQQQEPSTFDWNVQDGVLEGHASEASGDPAEQSWIYYHRPLQNGDSVQYEFFYTPEKSVAHPTIGRIALMLQPDGVETHWIATPKWDDDYNGVELDNSLVEASCRRGTAPLPLKVGDWNQVELTLRDGAAVVSVNGSVVFERPLDAELSTRFGIYRSKHQSSKVRNAVLTGDWPTELSDQVHQHLTALANPPTDEQVRVVATIVDDATVEPLTAEIVRTTRDMPSDQAFGVLRDWVLPSASHSNLRLYYAIDNPMADSAAVVNQAQKANASVPTTRFDTVLCPAIELVRLAKATGKLDDLRTIIEQLHDDSDLQSRNRQAIEALIAIESGDKDATKAAVTEVWKTLIAGIPQSLSAADRAAEFVVAWRAAQDESTRTTASDIVRELRKIERDEKRRSNDQIFSRHVHALFGDIENAERLTPSRVTQSIARPLSQWTQVPYFKPDLKSQGCRPSTWIAAKGSLQHIPGAAWSQLYFQSPLRGQFEIVAEHSTYGHREVSIAYGMHAAQPLHDLSKTQVTTVMHDSKRVGEKITLPAWDPTAETRIKVDGNKVTTWTNGVQIHEQTFDHPPAPWLVLQSSHPSNYSTVNNLRIIGTPEIPSEINLIDMERWAAWRADVYGEFFSTIGDGKAPWKRVGDELTGQLRENTSVEHLESLLLYQRPMLEDGVIEFETWYEKDKFEVHPALGPNAYLISPSGIRLHRLTNAQYEASDLNPGNESPLPASATEVPLKEKAWNKIRMTLKGDALTISVNDVDVAKVAVEVVINERQFALFRYSNKTECRVRNLVHRGEWPKTLPTVNEQELAYPAEGPFALNAPSSTLDVSLDQPLEKLKSIGINVLGSANQFAVGDDGLRITQQDSDGYPTWPGIARWKKVHGDMEVTVDYRDVEISPNQDGWGINTGLSLSMDDPEKTRVDCQLSLNKDAQLVYRAQIARYMADGKNHTYDSVTISNASKSGRLRMVREGGQIHCLVAPAEAAPFRLLASFAVGDTAISGTFFQSKCSDSVGRSEITLEKLTIHEKSPVEDVK</sequence>
<evidence type="ECO:0000313" key="7">
    <source>
        <dbReference type="Proteomes" id="UP001416858"/>
    </source>
</evidence>
<dbReference type="PANTHER" id="PTHR12558">
    <property type="entry name" value="CELL DIVISION CYCLE 16,23,27"/>
    <property type="match status" value="1"/>
</dbReference>
<feature type="repeat" description="TPR" evidence="1">
    <location>
        <begin position="153"/>
        <end position="186"/>
    </location>
</feature>
<dbReference type="InterPro" id="IPR019734">
    <property type="entry name" value="TPR_rpt"/>
</dbReference>
<feature type="repeat" description="TPR" evidence="1">
    <location>
        <begin position="116"/>
        <end position="149"/>
    </location>
</feature>
<accession>A0ABP9VLM3</accession>
<dbReference type="EMBL" id="BAABRO010000002">
    <property type="protein sequence ID" value="GAA5505676.1"/>
    <property type="molecule type" value="Genomic_DNA"/>
</dbReference>
<feature type="compositionally biased region" description="Polar residues" evidence="2">
    <location>
        <begin position="1134"/>
        <end position="1143"/>
    </location>
</feature>
<feature type="region of interest" description="Disordered" evidence="2">
    <location>
        <begin position="1"/>
        <end position="22"/>
    </location>
</feature>
<dbReference type="Pfam" id="PF14559">
    <property type="entry name" value="TPR_19"/>
    <property type="match status" value="1"/>
</dbReference>
<dbReference type="Pfam" id="PF07619">
    <property type="entry name" value="DUF1581"/>
    <property type="match status" value="2"/>
</dbReference>
<dbReference type="Gene3D" id="1.25.40.10">
    <property type="entry name" value="Tetratricopeptide repeat domain"/>
    <property type="match status" value="6"/>
</dbReference>
<dbReference type="GO" id="GO:0006508">
    <property type="term" value="P:proteolysis"/>
    <property type="evidence" value="ECO:0007669"/>
    <property type="project" value="UniProtKB-KW"/>
</dbReference>
<comment type="caution">
    <text evidence="6">The sequence shown here is derived from an EMBL/GenBank/DDBJ whole genome shotgun (WGS) entry which is preliminary data.</text>
</comment>
<evidence type="ECO:0000313" key="6">
    <source>
        <dbReference type="EMBL" id="GAA5505676.1"/>
    </source>
</evidence>
<evidence type="ECO:0000256" key="1">
    <source>
        <dbReference type="PROSITE-ProRule" id="PRU00339"/>
    </source>
</evidence>
<feature type="domain" description="DUF1583" evidence="5">
    <location>
        <begin position="3751"/>
        <end position="3893"/>
    </location>
</feature>
<feature type="region of interest" description="Disordered" evidence="2">
    <location>
        <begin position="1421"/>
        <end position="1442"/>
    </location>
</feature>
<feature type="repeat" description="TPR" evidence="1">
    <location>
        <begin position="404"/>
        <end position="437"/>
    </location>
</feature>
<dbReference type="PANTHER" id="PTHR12558:SF13">
    <property type="entry name" value="CELL DIVISION CYCLE PROTEIN 27 HOMOLOG"/>
    <property type="match status" value="1"/>
</dbReference>
<dbReference type="InterPro" id="IPR011990">
    <property type="entry name" value="TPR-like_helical_dom_sf"/>
</dbReference>
<dbReference type="GO" id="GO:0008233">
    <property type="term" value="F:peptidase activity"/>
    <property type="evidence" value="ECO:0007669"/>
    <property type="project" value="UniProtKB-KW"/>
</dbReference>
<feature type="repeat" description="TPR" evidence="1">
    <location>
        <begin position="681"/>
        <end position="714"/>
    </location>
</feature>
<dbReference type="Pfam" id="PF07622">
    <property type="entry name" value="DUF1583"/>
    <property type="match status" value="1"/>
</dbReference>
<dbReference type="InterPro" id="IPR022660">
    <property type="entry name" value="DUF1581"/>
</dbReference>
<dbReference type="Proteomes" id="UP001416858">
    <property type="component" value="Unassembled WGS sequence"/>
</dbReference>
<dbReference type="Pfam" id="PF13432">
    <property type="entry name" value="TPR_16"/>
    <property type="match status" value="6"/>
</dbReference>
<feature type="compositionally biased region" description="Polar residues" evidence="2">
    <location>
        <begin position="1421"/>
        <end position="1437"/>
    </location>
</feature>
<feature type="region of interest" description="Disordered" evidence="2">
    <location>
        <begin position="2331"/>
        <end position="2353"/>
    </location>
</feature>
<feature type="domain" description="DUF1583" evidence="5">
    <location>
        <begin position="3133"/>
        <end position="3276"/>
    </location>
</feature>
<feature type="repeat" description="TPR" evidence="1">
    <location>
        <begin position="1702"/>
        <end position="1735"/>
    </location>
</feature>
<keyword evidence="7" id="KW-1185">Reference proteome</keyword>